<dbReference type="InterPro" id="IPR027417">
    <property type="entry name" value="P-loop_NTPase"/>
</dbReference>
<proteinExistence type="predicted"/>
<evidence type="ECO:0000313" key="1">
    <source>
        <dbReference type="EMBL" id="QHL91636.1"/>
    </source>
</evidence>
<sequence>MAPTRALNTANAVARPAFCRHPIFSAQRAHNQMTQSYHYHNGSEVAGCIVLVDGDKGGVGKSFTARSITGHLLSSGTRVHCFDGDYRNGSLERHYRNHCAVQRLDLRSEDGFSDFYDTLDMIEPRTVVLCDLPAGAGARVESEAERLRLNRQFGREIIHVWVADPGEDSVRQFKELQFVADPTRTVFIINMRGRSEPERFTIWLRSQVRASFIAAGGHELKLPHMPVRLHDRIALAQAPFLVDPVPSGLCRSDILSLRIFNQQVATELAPLFNLILGASS</sequence>
<dbReference type="EMBL" id="CP047895">
    <property type="protein sequence ID" value="QHL91636.1"/>
    <property type="molecule type" value="Genomic_DNA"/>
</dbReference>
<dbReference type="Pfam" id="PF09140">
    <property type="entry name" value="MipZ"/>
    <property type="match status" value="1"/>
</dbReference>
<dbReference type="RefSeq" id="WP_160593672.1">
    <property type="nucleotide sequence ID" value="NZ_CP047895.1"/>
</dbReference>
<evidence type="ECO:0000313" key="2">
    <source>
        <dbReference type="Proteomes" id="UP000464468"/>
    </source>
</evidence>
<name>A0A7Z2S8P7_9SPHN</name>
<dbReference type="SUPFAM" id="SSF52540">
    <property type="entry name" value="P-loop containing nucleoside triphosphate hydrolases"/>
    <property type="match status" value="1"/>
</dbReference>
<dbReference type="Gene3D" id="3.40.50.300">
    <property type="entry name" value="P-loop containing nucleotide triphosphate hydrolases"/>
    <property type="match status" value="1"/>
</dbReference>
<dbReference type="InterPro" id="IPR015223">
    <property type="entry name" value="MipZ"/>
</dbReference>
<protein>
    <recommendedName>
        <fullName evidence="3">CobQ/CobB/MinD/ParA nucleotide binding domain-containing protein</fullName>
    </recommendedName>
</protein>
<organism evidence="1 2">
    <name type="scientific">Sphingomonas changnyeongensis</name>
    <dbReference type="NCBI Taxonomy" id="2698679"/>
    <lineage>
        <taxon>Bacteria</taxon>
        <taxon>Pseudomonadati</taxon>
        <taxon>Pseudomonadota</taxon>
        <taxon>Alphaproteobacteria</taxon>
        <taxon>Sphingomonadales</taxon>
        <taxon>Sphingomonadaceae</taxon>
        <taxon>Sphingomonas</taxon>
    </lineage>
</organism>
<accession>A0A7Z2S8P7</accession>
<dbReference type="AlphaFoldDB" id="A0A7Z2S8P7"/>
<reference evidence="1 2" key="1">
    <citation type="submission" date="2020-01" db="EMBL/GenBank/DDBJ databases">
        <title>Sphingomonas sp. C33 whole genome sequece.</title>
        <authorList>
            <person name="Park C."/>
        </authorList>
    </citation>
    <scope>NUCLEOTIDE SEQUENCE [LARGE SCALE GENOMIC DNA]</scope>
    <source>
        <strain evidence="1 2">C33</strain>
    </source>
</reference>
<dbReference type="Proteomes" id="UP000464468">
    <property type="component" value="Chromosome"/>
</dbReference>
<keyword evidence="2" id="KW-1185">Reference proteome</keyword>
<evidence type="ECO:0008006" key="3">
    <source>
        <dbReference type="Google" id="ProtNLM"/>
    </source>
</evidence>
<dbReference type="KEGG" id="schy:GVO57_13550"/>
<gene>
    <name evidence="1" type="ORF">GVO57_13550</name>
</gene>